<proteinExistence type="predicted"/>
<evidence type="ECO:0000313" key="1">
    <source>
        <dbReference type="EMBL" id="QLY29101.1"/>
    </source>
</evidence>
<dbReference type="EMBL" id="CP059399">
    <property type="protein sequence ID" value="QLY29101.1"/>
    <property type="molecule type" value="Genomic_DNA"/>
</dbReference>
<dbReference type="AlphaFoldDB" id="A0A7D6V704"/>
<dbReference type="GO" id="GO:0009306">
    <property type="term" value="P:protein secretion"/>
    <property type="evidence" value="ECO:0007669"/>
    <property type="project" value="InterPro"/>
</dbReference>
<sequence>MANELSLEGDEIRAGATTINTLAGDIAGAANGNTLASITSMTPVFGIIGADFLASFAVAELLHDKDINALAAKFTKLSEAANTTVTAVETQDTSLATQIGAKG</sequence>
<organism evidence="1 2">
    <name type="scientific">Nocardia huaxiensis</name>
    <dbReference type="NCBI Taxonomy" id="2755382"/>
    <lineage>
        <taxon>Bacteria</taxon>
        <taxon>Bacillati</taxon>
        <taxon>Actinomycetota</taxon>
        <taxon>Actinomycetes</taxon>
        <taxon>Mycobacteriales</taxon>
        <taxon>Nocardiaceae</taxon>
        <taxon>Nocardia</taxon>
    </lineage>
</organism>
<dbReference type="KEGG" id="nhu:H0264_27895"/>
<reference evidence="1 2" key="1">
    <citation type="submission" date="2020-07" db="EMBL/GenBank/DDBJ databases">
        <authorList>
            <person name="Zhuang K."/>
            <person name="Ran Y."/>
        </authorList>
    </citation>
    <scope>NUCLEOTIDE SEQUENCE [LARGE SCALE GENOMIC DNA]</scope>
    <source>
        <strain evidence="1 2">WCH-YHL-001</strain>
    </source>
</reference>
<accession>A0A7D6V704</accession>
<gene>
    <name evidence="1" type="ORF">H0264_27895</name>
</gene>
<keyword evidence="2" id="KW-1185">Reference proteome</keyword>
<dbReference type="Proteomes" id="UP000515512">
    <property type="component" value="Chromosome"/>
</dbReference>
<evidence type="ECO:0000313" key="2">
    <source>
        <dbReference type="Proteomes" id="UP000515512"/>
    </source>
</evidence>
<name>A0A7D6V704_9NOCA</name>
<dbReference type="InterPro" id="IPR022536">
    <property type="entry name" value="EspC"/>
</dbReference>
<protein>
    <submittedName>
        <fullName evidence="1">ESX-1 secretion-associated protein</fullName>
    </submittedName>
</protein>
<dbReference type="RefSeq" id="WP_181580306.1">
    <property type="nucleotide sequence ID" value="NZ_CP059399.1"/>
</dbReference>
<dbReference type="Pfam" id="PF10824">
    <property type="entry name" value="T7SS_ESX_EspC"/>
    <property type="match status" value="1"/>
</dbReference>